<organism evidence="1 2">
    <name type="scientific">Trachymyrmex septentrionalis</name>
    <dbReference type="NCBI Taxonomy" id="34720"/>
    <lineage>
        <taxon>Eukaryota</taxon>
        <taxon>Metazoa</taxon>
        <taxon>Ecdysozoa</taxon>
        <taxon>Arthropoda</taxon>
        <taxon>Hexapoda</taxon>
        <taxon>Insecta</taxon>
        <taxon>Pterygota</taxon>
        <taxon>Neoptera</taxon>
        <taxon>Endopterygota</taxon>
        <taxon>Hymenoptera</taxon>
        <taxon>Apocrita</taxon>
        <taxon>Aculeata</taxon>
        <taxon>Formicoidea</taxon>
        <taxon>Formicidae</taxon>
        <taxon>Myrmicinae</taxon>
        <taxon>Trachymyrmex</taxon>
    </lineage>
</organism>
<dbReference type="AlphaFoldDB" id="A0A151JY69"/>
<name>A0A151JY69_9HYME</name>
<evidence type="ECO:0000313" key="2">
    <source>
        <dbReference type="Proteomes" id="UP000078541"/>
    </source>
</evidence>
<keyword evidence="2" id="KW-1185">Reference proteome</keyword>
<dbReference type="Proteomes" id="UP000078541">
    <property type="component" value="Unassembled WGS sequence"/>
</dbReference>
<reference evidence="1 2" key="1">
    <citation type="submission" date="2016-03" db="EMBL/GenBank/DDBJ databases">
        <title>Trachymyrmex septentrionalis WGS genome.</title>
        <authorList>
            <person name="Nygaard S."/>
            <person name="Hu H."/>
            <person name="Boomsma J."/>
            <person name="Zhang G."/>
        </authorList>
    </citation>
    <scope>NUCLEOTIDE SEQUENCE [LARGE SCALE GENOMIC DNA]</scope>
    <source>
        <strain evidence="1">Tsep2-gDNA-1</strain>
        <tissue evidence="1">Whole body</tissue>
    </source>
</reference>
<protein>
    <submittedName>
        <fullName evidence="1">Uncharacterized protein</fullName>
    </submittedName>
</protein>
<evidence type="ECO:0000313" key="1">
    <source>
        <dbReference type="EMBL" id="KYN40963.1"/>
    </source>
</evidence>
<accession>A0A151JY69</accession>
<gene>
    <name evidence="1" type="ORF">ALC56_04660</name>
</gene>
<dbReference type="EMBL" id="KQ981494">
    <property type="protein sequence ID" value="KYN40963.1"/>
    <property type="molecule type" value="Genomic_DNA"/>
</dbReference>
<proteinExistence type="predicted"/>
<sequence>MKTKTTTRTGWKKRMEEQRLAATVKSFTPPIRSLRFPQRCTSTTALVADTAAVVSDVIYDLSDDQFDGRLCVLLSDVPLTFSRATMDCERPLQCSSCRKLRPPRHAGSVDEGMRREVREAFYVI</sequence>